<keyword evidence="5" id="KW-0472">Membrane</keyword>
<dbReference type="Gene3D" id="3.90.550.10">
    <property type="entry name" value="Spore Coat Polysaccharide Biosynthesis Protein SpsA, Chain A"/>
    <property type="match status" value="1"/>
</dbReference>
<sequence length="218" mass="25613">MVSIIVPVYQERNLNQFLKQFENLKGEFEIIIVSGDKQNYNTLSFELFRCKKGRAAQMNYGVKHAKFDIIWFLHADSKIEKNSILKIENFLKTNLLGAFKIKFDNDKFLMKICAFMSNLRLKLGGIAFGDQGMFMKKEIFYTLGGFREIEIMEDYDFSLRAKKKWFKFTNTNGTIMTSSRRFVSNGIIKTMIKMQLCRLMFKLGVKQEKIIRFYNANS</sequence>
<evidence type="ECO:0000256" key="4">
    <source>
        <dbReference type="ARBA" id="ARBA00022679"/>
    </source>
</evidence>
<evidence type="ECO:0000256" key="3">
    <source>
        <dbReference type="ARBA" id="ARBA00022676"/>
    </source>
</evidence>
<dbReference type="STRING" id="32024.GCA_000788295_00396"/>
<evidence type="ECO:0000256" key="2">
    <source>
        <dbReference type="ARBA" id="ARBA00022475"/>
    </source>
</evidence>
<dbReference type="RefSeq" id="WP_089182657.1">
    <property type="nucleotide sequence ID" value="NZ_CP043427.1"/>
</dbReference>
<keyword evidence="8" id="KW-1185">Reference proteome</keyword>
<evidence type="ECO:0000313" key="8">
    <source>
        <dbReference type="Proteomes" id="UP000254920"/>
    </source>
</evidence>
<dbReference type="EMBL" id="UFVD01000001">
    <property type="protein sequence ID" value="SUX10202.1"/>
    <property type="molecule type" value="Genomic_DNA"/>
</dbReference>
<comment type="subcellular location">
    <subcellularLocation>
        <location evidence="1">Cell membrane</location>
    </subcellularLocation>
</comment>
<protein>
    <submittedName>
        <fullName evidence="7">Transferase 2, rSAM/selenodomain-associated</fullName>
    </submittedName>
</protein>
<evidence type="ECO:0000256" key="1">
    <source>
        <dbReference type="ARBA" id="ARBA00004236"/>
    </source>
</evidence>
<dbReference type="SUPFAM" id="SSF53448">
    <property type="entry name" value="Nucleotide-diphospho-sugar transferases"/>
    <property type="match status" value="1"/>
</dbReference>
<dbReference type="PANTHER" id="PTHR43646">
    <property type="entry name" value="GLYCOSYLTRANSFERASE"/>
    <property type="match status" value="1"/>
</dbReference>
<dbReference type="Proteomes" id="UP000254920">
    <property type="component" value="Unassembled WGS sequence"/>
</dbReference>
<dbReference type="PANTHER" id="PTHR43646:SF2">
    <property type="entry name" value="GLYCOSYLTRANSFERASE 2-LIKE DOMAIN-CONTAINING PROTEIN"/>
    <property type="match status" value="1"/>
</dbReference>
<proteinExistence type="predicted"/>
<keyword evidence="4 7" id="KW-0808">Transferase</keyword>
<dbReference type="InterPro" id="IPR026461">
    <property type="entry name" value="Trfase_2_rSAM/seldom_assoc"/>
</dbReference>
<evidence type="ECO:0000256" key="5">
    <source>
        <dbReference type="ARBA" id="ARBA00023136"/>
    </source>
</evidence>
<name>A0A381DHU1_9BACT</name>
<gene>
    <name evidence="7" type="ORF">NCTC12475_00400</name>
</gene>
<evidence type="ECO:0000259" key="6">
    <source>
        <dbReference type="Pfam" id="PF00535"/>
    </source>
</evidence>
<dbReference type="NCBIfam" id="TIGR04283">
    <property type="entry name" value="glyco_like_mftF"/>
    <property type="match status" value="1"/>
</dbReference>
<evidence type="ECO:0000313" key="7">
    <source>
        <dbReference type="EMBL" id="SUX10202.1"/>
    </source>
</evidence>
<keyword evidence="3" id="KW-0328">Glycosyltransferase</keyword>
<dbReference type="AlphaFoldDB" id="A0A381DHU1"/>
<dbReference type="OrthoDB" id="5291101at2"/>
<organism evidence="7 8">
    <name type="scientific">Campylobacter sputorum subsp. sputorum</name>
    <dbReference type="NCBI Taxonomy" id="32024"/>
    <lineage>
        <taxon>Bacteria</taxon>
        <taxon>Pseudomonadati</taxon>
        <taxon>Campylobacterota</taxon>
        <taxon>Epsilonproteobacteria</taxon>
        <taxon>Campylobacterales</taxon>
        <taxon>Campylobacteraceae</taxon>
        <taxon>Campylobacter</taxon>
    </lineage>
</organism>
<keyword evidence="2" id="KW-1003">Cell membrane</keyword>
<dbReference type="InterPro" id="IPR029044">
    <property type="entry name" value="Nucleotide-diphossugar_trans"/>
</dbReference>
<dbReference type="Pfam" id="PF00535">
    <property type="entry name" value="Glycos_transf_2"/>
    <property type="match status" value="1"/>
</dbReference>
<accession>A0A381DHU1</accession>
<dbReference type="InterPro" id="IPR001173">
    <property type="entry name" value="Glyco_trans_2-like"/>
</dbReference>
<dbReference type="GO" id="GO:0005886">
    <property type="term" value="C:plasma membrane"/>
    <property type="evidence" value="ECO:0007669"/>
    <property type="project" value="UniProtKB-SubCell"/>
</dbReference>
<dbReference type="GO" id="GO:0016757">
    <property type="term" value="F:glycosyltransferase activity"/>
    <property type="evidence" value="ECO:0007669"/>
    <property type="project" value="UniProtKB-KW"/>
</dbReference>
<dbReference type="GeneID" id="93090842"/>
<feature type="domain" description="Glycosyltransferase 2-like" evidence="6">
    <location>
        <begin position="3"/>
        <end position="109"/>
    </location>
</feature>
<reference evidence="7 8" key="1">
    <citation type="submission" date="2018-06" db="EMBL/GenBank/DDBJ databases">
        <authorList>
            <consortium name="Pathogen Informatics"/>
            <person name="Doyle S."/>
        </authorList>
    </citation>
    <scope>NUCLEOTIDE SEQUENCE [LARGE SCALE GENOMIC DNA]</scope>
    <source>
        <strain evidence="7 8">NCTC12475</strain>
    </source>
</reference>